<dbReference type="Proteomes" id="UP000254875">
    <property type="component" value="Unassembled WGS sequence"/>
</dbReference>
<accession>A0A370N768</accession>
<proteinExistence type="predicted"/>
<dbReference type="AlphaFoldDB" id="A0A370N768"/>
<dbReference type="EMBL" id="QHKS01000010">
    <property type="protein sequence ID" value="RDK01453.1"/>
    <property type="molecule type" value="Genomic_DNA"/>
</dbReference>
<reference evidence="2" key="1">
    <citation type="submission" date="2018-05" db="EMBL/GenBank/DDBJ databases">
        <authorList>
            <person name="Feng T."/>
        </authorList>
    </citation>
    <scope>NUCLEOTIDE SEQUENCE [LARGE SCALE GENOMIC DNA]</scope>
    <source>
        <strain evidence="2">S27</strain>
    </source>
</reference>
<evidence type="ECO:0000313" key="1">
    <source>
        <dbReference type="EMBL" id="RDK01453.1"/>
    </source>
</evidence>
<gene>
    <name evidence="1" type="ORF">DLM46_16625</name>
</gene>
<sequence length="156" mass="16769">MVEGADVADFTSYRNKKLATERYVPGNESAARERARLARTEAIAQFDAQSSPAIAFAAVLLSEDGTITLAASGIEPEFAPAISAGLLRLRKRINSHGDGHRPPPRRLGGFARLIPLFSLACMAATYVNTVAWVDAALSLAAQVGVSYALTRWRTPR</sequence>
<name>A0A370N768_9BURK</name>
<organism evidence="1 2">
    <name type="scientific">Paraburkholderia lacunae</name>
    <dbReference type="NCBI Taxonomy" id="2211104"/>
    <lineage>
        <taxon>Bacteria</taxon>
        <taxon>Pseudomonadati</taxon>
        <taxon>Pseudomonadota</taxon>
        <taxon>Betaproteobacteria</taxon>
        <taxon>Burkholderiales</taxon>
        <taxon>Burkholderiaceae</taxon>
        <taxon>Paraburkholderia</taxon>
    </lineage>
</organism>
<protein>
    <submittedName>
        <fullName evidence="1">Uncharacterized protein</fullName>
    </submittedName>
</protein>
<keyword evidence="2" id="KW-1185">Reference proteome</keyword>
<comment type="caution">
    <text evidence="1">The sequence shown here is derived from an EMBL/GenBank/DDBJ whole genome shotgun (WGS) entry which is preliminary data.</text>
</comment>
<evidence type="ECO:0000313" key="2">
    <source>
        <dbReference type="Proteomes" id="UP000254875"/>
    </source>
</evidence>